<keyword evidence="2" id="KW-0349">Heme</keyword>
<name>A0A5C5VR77_9PLAN</name>
<dbReference type="GO" id="GO:0046872">
    <property type="term" value="F:metal ion binding"/>
    <property type="evidence" value="ECO:0007669"/>
    <property type="project" value="UniProtKB-UniRule"/>
</dbReference>
<dbReference type="AlphaFoldDB" id="A0A5C5VR77"/>
<dbReference type="CDD" id="cd01335">
    <property type="entry name" value="Radical_SAM"/>
    <property type="match status" value="1"/>
</dbReference>
<keyword evidence="2" id="KW-0479">Metal-binding</keyword>
<dbReference type="Pfam" id="PF06969">
    <property type="entry name" value="HemN_C"/>
    <property type="match status" value="1"/>
</dbReference>
<keyword evidence="2" id="KW-0411">Iron-sulfur</keyword>
<dbReference type="InterPro" id="IPR023404">
    <property type="entry name" value="rSAM_horseshoe"/>
</dbReference>
<keyword evidence="4" id="KW-0560">Oxidoreductase</keyword>
<comment type="function">
    <text evidence="2">Probably acts as a heme chaperone, transferring heme to an unknown acceptor. Binds one molecule of heme per monomer, possibly covalently. Binds 1 [4Fe-4S] cluster. The cluster is coordinated with 3 cysteines and an exchangeable S-adenosyl-L-methionine.</text>
</comment>
<comment type="caution">
    <text evidence="4">The sequence shown here is derived from an EMBL/GenBank/DDBJ whole genome shotgun (WGS) entry which is preliminary data.</text>
</comment>
<dbReference type="SFLD" id="SFLDF00288">
    <property type="entry name" value="HemN-like__clustered_with_nucl"/>
    <property type="match status" value="1"/>
</dbReference>
<dbReference type="GO" id="GO:0006779">
    <property type="term" value="P:porphyrin-containing compound biosynthetic process"/>
    <property type="evidence" value="ECO:0007669"/>
    <property type="project" value="InterPro"/>
</dbReference>
<keyword evidence="2" id="KW-0408">Iron</keyword>
<evidence type="ECO:0000256" key="2">
    <source>
        <dbReference type="RuleBase" id="RU364116"/>
    </source>
</evidence>
<evidence type="ECO:0000259" key="3">
    <source>
        <dbReference type="PROSITE" id="PS51918"/>
    </source>
</evidence>
<dbReference type="SFLD" id="SFLDF00562">
    <property type="entry name" value="HemN-like__clustered_with_heat"/>
    <property type="match status" value="1"/>
</dbReference>
<dbReference type="Proteomes" id="UP000317243">
    <property type="component" value="Unassembled WGS sequence"/>
</dbReference>
<comment type="subcellular location">
    <subcellularLocation>
        <location evidence="2">Cytoplasm</location>
    </subcellularLocation>
</comment>
<gene>
    <name evidence="4" type="primary">hemN_2</name>
    <name evidence="4" type="ORF">KOR42_49710</name>
</gene>
<organism evidence="4 5">
    <name type="scientific">Thalassoglobus neptunius</name>
    <dbReference type="NCBI Taxonomy" id="1938619"/>
    <lineage>
        <taxon>Bacteria</taxon>
        <taxon>Pseudomonadati</taxon>
        <taxon>Planctomycetota</taxon>
        <taxon>Planctomycetia</taxon>
        <taxon>Planctomycetales</taxon>
        <taxon>Planctomycetaceae</taxon>
        <taxon>Thalassoglobus</taxon>
    </lineage>
</organism>
<reference evidence="4 5" key="1">
    <citation type="submission" date="2019-02" db="EMBL/GenBank/DDBJ databases">
        <title>Deep-cultivation of Planctomycetes and their phenomic and genomic characterization uncovers novel biology.</title>
        <authorList>
            <person name="Wiegand S."/>
            <person name="Jogler M."/>
            <person name="Boedeker C."/>
            <person name="Pinto D."/>
            <person name="Vollmers J."/>
            <person name="Rivas-Marin E."/>
            <person name="Kohn T."/>
            <person name="Peeters S.H."/>
            <person name="Heuer A."/>
            <person name="Rast P."/>
            <person name="Oberbeckmann S."/>
            <person name="Bunk B."/>
            <person name="Jeske O."/>
            <person name="Meyerdierks A."/>
            <person name="Storesund J.E."/>
            <person name="Kallscheuer N."/>
            <person name="Luecker S."/>
            <person name="Lage O.M."/>
            <person name="Pohl T."/>
            <person name="Merkel B.J."/>
            <person name="Hornburger P."/>
            <person name="Mueller R.-W."/>
            <person name="Bruemmer F."/>
            <person name="Labrenz M."/>
            <person name="Spormann A.M."/>
            <person name="Op Den Camp H."/>
            <person name="Overmann J."/>
            <person name="Amann R."/>
            <person name="Jetten M.S.M."/>
            <person name="Mascher T."/>
            <person name="Medema M.H."/>
            <person name="Devos D.P."/>
            <person name="Kaster A.-K."/>
            <person name="Ovreas L."/>
            <person name="Rohde M."/>
            <person name="Galperin M.Y."/>
            <person name="Jogler C."/>
        </authorList>
    </citation>
    <scope>NUCLEOTIDE SEQUENCE [LARGE SCALE GENOMIC DNA]</scope>
    <source>
        <strain evidence="4 5">KOR42</strain>
    </source>
</reference>
<keyword evidence="5" id="KW-1185">Reference proteome</keyword>
<dbReference type="SMART" id="SM00729">
    <property type="entry name" value="Elp3"/>
    <property type="match status" value="1"/>
</dbReference>
<keyword evidence="2" id="KW-0143">Chaperone</keyword>
<keyword evidence="2" id="KW-0004">4Fe-4S</keyword>
<dbReference type="SUPFAM" id="SSF102114">
    <property type="entry name" value="Radical SAM enzymes"/>
    <property type="match status" value="1"/>
</dbReference>
<evidence type="ECO:0000313" key="4">
    <source>
        <dbReference type="EMBL" id="TWT40189.1"/>
    </source>
</evidence>
<dbReference type="GO" id="GO:0005737">
    <property type="term" value="C:cytoplasm"/>
    <property type="evidence" value="ECO:0007669"/>
    <property type="project" value="UniProtKB-SubCell"/>
</dbReference>
<dbReference type="SFLD" id="SFLDS00029">
    <property type="entry name" value="Radical_SAM"/>
    <property type="match status" value="1"/>
</dbReference>
<keyword evidence="2" id="KW-0963">Cytoplasm</keyword>
<proteinExistence type="inferred from homology"/>
<dbReference type="InterPro" id="IPR058240">
    <property type="entry name" value="rSAM_sf"/>
</dbReference>
<dbReference type="Gene3D" id="3.80.30.20">
    <property type="entry name" value="tm_1862 like domain"/>
    <property type="match status" value="1"/>
</dbReference>
<accession>A0A5C5VR77</accession>
<dbReference type="PANTHER" id="PTHR13932">
    <property type="entry name" value="COPROPORPHYRINIGEN III OXIDASE"/>
    <property type="match status" value="1"/>
</dbReference>
<dbReference type="InterPro" id="IPR007197">
    <property type="entry name" value="rSAM"/>
</dbReference>
<dbReference type="GO" id="GO:0004109">
    <property type="term" value="F:coproporphyrinogen oxidase activity"/>
    <property type="evidence" value="ECO:0007669"/>
    <property type="project" value="InterPro"/>
</dbReference>
<dbReference type="SFLD" id="SFLDG01065">
    <property type="entry name" value="anaerobic_coproporphyrinogen-I"/>
    <property type="match status" value="1"/>
</dbReference>
<dbReference type="RefSeq" id="WP_231741094.1">
    <property type="nucleotide sequence ID" value="NZ_SIHI01000053.1"/>
</dbReference>
<dbReference type="InterPro" id="IPR010723">
    <property type="entry name" value="HemN_C"/>
</dbReference>
<dbReference type="EMBL" id="SIHI01000053">
    <property type="protein sequence ID" value="TWT40189.1"/>
    <property type="molecule type" value="Genomic_DNA"/>
</dbReference>
<dbReference type="NCBIfam" id="TIGR00539">
    <property type="entry name" value="hemN_rel"/>
    <property type="match status" value="1"/>
</dbReference>
<dbReference type="PROSITE" id="PS51918">
    <property type="entry name" value="RADICAL_SAM"/>
    <property type="match status" value="1"/>
</dbReference>
<keyword evidence="2" id="KW-0949">S-adenosyl-L-methionine</keyword>
<comment type="similarity">
    <text evidence="1">Belongs to the anaerobic coproporphyrinogen-III oxidase family. HemW subfamily.</text>
</comment>
<sequence>MTADSVYIHVPFCIHRCGYCDFTVIAGRDDLIEHYLKCLELEIARSITSPQPVSTIFIGGGTPSYLPEPALQQLLTVVNEWFPLREDGEFSMECNPDGLTLDKIKILRSHSVNRISLGVQSFNPQHLETLERTHLAETINAVFAQLRDQHFANISLDLIFAVPGQTLSDWEADLKTVIALAPEHVSTYGLTFEKGTQFWTRRMKSQLIPAEDELEREMYSVAMTSLPAAGFQQYELSNFAQPGMECRHNQVYWQSAPYFGFGPGAASYLNGVRAMRHRSVTTWIRRVIAGESGIAETEVLNPEDRAREAVMLGLRQVAGIDLDQFQQQFSHPLPDLAPNAFDRLIEAQLLTLDQGKLRLTKTGRFIADSIMAEFL</sequence>
<dbReference type="InterPro" id="IPR006638">
    <property type="entry name" value="Elp3/MiaA/NifB-like_rSAM"/>
</dbReference>
<evidence type="ECO:0000313" key="5">
    <source>
        <dbReference type="Proteomes" id="UP000317243"/>
    </source>
</evidence>
<dbReference type="Pfam" id="PF04055">
    <property type="entry name" value="Radical_SAM"/>
    <property type="match status" value="1"/>
</dbReference>
<dbReference type="InterPro" id="IPR034505">
    <property type="entry name" value="Coproporphyrinogen-III_oxidase"/>
</dbReference>
<dbReference type="InterPro" id="IPR004559">
    <property type="entry name" value="HemW-like"/>
</dbReference>
<dbReference type="PANTHER" id="PTHR13932:SF5">
    <property type="entry name" value="RADICAL S-ADENOSYL METHIONINE DOMAIN-CONTAINING PROTEIN 1, MITOCHONDRIAL"/>
    <property type="match status" value="1"/>
</dbReference>
<dbReference type="GO" id="GO:0051539">
    <property type="term" value="F:4 iron, 4 sulfur cluster binding"/>
    <property type="evidence" value="ECO:0007669"/>
    <property type="project" value="UniProtKB-UniRule"/>
</dbReference>
<feature type="domain" description="Radical SAM core" evidence="3">
    <location>
        <begin position="1"/>
        <end position="232"/>
    </location>
</feature>
<evidence type="ECO:0000256" key="1">
    <source>
        <dbReference type="ARBA" id="ARBA00006100"/>
    </source>
</evidence>
<protein>
    <recommendedName>
        <fullName evidence="2">Heme chaperone HemW</fullName>
    </recommendedName>
</protein>